<dbReference type="RefSeq" id="WP_207144140.1">
    <property type="nucleotide sequence ID" value="NZ_JAEKJZ010000008.1"/>
</dbReference>
<dbReference type="Pfam" id="PF08402">
    <property type="entry name" value="TOBE_2"/>
    <property type="match status" value="1"/>
</dbReference>
<evidence type="ECO:0000256" key="2">
    <source>
        <dbReference type="ARBA" id="ARBA00005417"/>
    </source>
</evidence>
<dbReference type="PROSITE" id="PS50893">
    <property type="entry name" value="ABC_TRANSPORTER_2"/>
    <property type="match status" value="1"/>
</dbReference>
<comment type="similarity">
    <text evidence="2">Belongs to the ABC transporter superfamily.</text>
</comment>
<dbReference type="Gene3D" id="2.40.50.100">
    <property type="match status" value="1"/>
</dbReference>
<dbReference type="AlphaFoldDB" id="A0A939ELP5"/>
<dbReference type="InterPro" id="IPR003593">
    <property type="entry name" value="AAA+_ATPase"/>
</dbReference>
<accession>A0A939ELP5</accession>
<evidence type="ECO:0000256" key="4">
    <source>
        <dbReference type="ARBA" id="ARBA00022741"/>
    </source>
</evidence>
<evidence type="ECO:0000256" key="3">
    <source>
        <dbReference type="ARBA" id="ARBA00022448"/>
    </source>
</evidence>
<dbReference type="InterPro" id="IPR008995">
    <property type="entry name" value="Mo/tungstate-bd_C_term_dom"/>
</dbReference>
<dbReference type="SUPFAM" id="SSF50331">
    <property type="entry name" value="MOP-like"/>
    <property type="match status" value="1"/>
</dbReference>
<evidence type="ECO:0000256" key="1">
    <source>
        <dbReference type="ARBA" id="ARBA00004417"/>
    </source>
</evidence>
<dbReference type="InterPro" id="IPR013611">
    <property type="entry name" value="Transp-assoc_OB_typ2"/>
</dbReference>
<dbReference type="Pfam" id="PF00005">
    <property type="entry name" value="ABC_tran"/>
    <property type="match status" value="1"/>
</dbReference>
<evidence type="ECO:0000259" key="6">
    <source>
        <dbReference type="PROSITE" id="PS50893"/>
    </source>
</evidence>
<comment type="subcellular location">
    <subcellularLocation>
        <location evidence="1">Cell inner membrane</location>
        <topology evidence="1">Peripheral membrane protein</topology>
    </subcellularLocation>
</comment>
<dbReference type="GO" id="GO:0016887">
    <property type="term" value="F:ATP hydrolysis activity"/>
    <property type="evidence" value="ECO:0007669"/>
    <property type="project" value="InterPro"/>
</dbReference>
<proteinExistence type="inferred from homology"/>
<dbReference type="EMBL" id="JAEKJZ010000008">
    <property type="protein sequence ID" value="MBN9673855.1"/>
    <property type="molecule type" value="Genomic_DNA"/>
</dbReference>
<dbReference type="Proteomes" id="UP000664096">
    <property type="component" value="Unassembled WGS sequence"/>
</dbReference>
<dbReference type="FunFam" id="3.40.50.300:FF:000042">
    <property type="entry name" value="Maltose/maltodextrin ABC transporter, ATP-binding protein"/>
    <property type="match status" value="1"/>
</dbReference>
<evidence type="ECO:0000256" key="5">
    <source>
        <dbReference type="ARBA" id="ARBA00022840"/>
    </source>
</evidence>
<gene>
    <name evidence="7" type="ORF">JF539_26095</name>
</gene>
<dbReference type="GO" id="GO:0005524">
    <property type="term" value="F:ATP binding"/>
    <property type="evidence" value="ECO:0007669"/>
    <property type="project" value="UniProtKB-KW"/>
</dbReference>
<dbReference type="SMART" id="SM00382">
    <property type="entry name" value="AAA"/>
    <property type="match status" value="1"/>
</dbReference>
<feature type="domain" description="ABC transporter" evidence="6">
    <location>
        <begin position="6"/>
        <end position="237"/>
    </location>
</feature>
<keyword evidence="4" id="KW-0547">Nucleotide-binding</keyword>
<evidence type="ECO:0000313" key="8">
    <source>
        <dbReference type="Proteomes" id="UP000664096"/>
    </source>
</evidence>
<dbReference type="GO" id="GO:0140359">
    <property type="term" value="F:ABC-type transporter activity"/>
    <property type="evidence" value="ECO:0007669"/>
    <property type="project" value="UniProtKB-ARBA"/>
</dbReference>
<keyword evidence="3" id="KW-0813">Transport</keyword>
<organism evidence="7 8">
    <name type="scientific">Roseibium aggregatum</name>
    <dbReference type="NCBI Taxonomy" id="187304"/>
    <lineage>
        <taxon>Bacteria</taxon>
        <taxon>Pseudomonadati</taxon>
        <taxon>Pseudomonadota</taxon>
        <taxon>Alphaproteobacteria</taxon>
        <taxon>Hyphomicrobiales</taxon>
        <taxon>Stappiaceae</taxon>
        <taxon>Roseibium</taxon>
    </lineage>
</organism>
<protein>
    <submittedName>
        <fullName evidence="7">ABC transporter ATP-binding protein</fullName>
    </submittedName>
</protein>
<keyword evidence="5 7" id="KW-0067">ATP-binding</keyword>
<dbReference type="InterPro" id="IPR027417">
    <property type="entry name" value="P-loop_NTPase"/>
</dbReference>
<comment type="caution">
    <text evidence="7">The sequence shown here is derived from an EMBL/GenBank/DDBJ whole genome shotgun (WGS) entry which is preliminary data.</text>
</comment>
<dbReference type="Gene3D" id="3.40.50.300">
    <property type="entry name" value="P-loop containing nucleotide triphosphate hydrolases"/>
    <property type="match status" value="1"/>
</dbReference>
<dbReference type="SUPFAM" id="SSF52540">
    <property type="entry name" value="P-loop containing nucleoside triphosphate hydrolases"/>
    <property type="match status" value="1"/>
</dbReference>
<dbReference type="InterPro" id="IPR003439">
    <property type="entry name" value="ABC_transporter-like_ATP-bd"/>
</dbReference>
<reference evidence="7" key="1">
    <citation type="submission" date="2020-12" db="EMBL/GenBank/DDBJ databases">
        <title>Oil enriched cultivation method for isolating marine PHA-producing bacteria.</title>
        <authorList>
            <person name="Zheng W."/>
            <person name="Yu S."/>
            <person name="Huang Y."/>
        </authorList>
    </citation>
    <scope>NUCLEOTIDE SEQUENCE</scope>
    <source>
        <strain evidence="7">SY-2-12</strain>
    </source>
</reference>
<evidence type="ECO:0000313" key="7">
    <source>
        <dbReference type="EMBL" id="MBN9673855.1"/>
    </source>
</evidence>
<dbReference type="InterPro" id="IPR050093">
    <property type="entry name" value="ABC_SmlMolc_Importer"/>
</dbReference>
<dbReference type="InterPro" id="IPR017871">
    <property type="entry name" value="ABC_transporter-like_CS"/>
</dbReference>
<name>A0A939ELP5_9HYPH</name>
<sequence>MADYDLELVKLRKVYPGGTVAVENFDLRVERGEFISFVGPSGCGKTTTLRMIAGLESISSGDLLIRGHNFTDVPTEKRPTSTIFQNYAIFPHMTVRQNIEFGLHVRKASAPDIKKRVDSIIDKLQLGDIAGAKEGSLSGGQKQRVALARGLVTEPDILLLDEPLGALDANLRKSIQEELKILQRDLNITFVFVTHAQSEALSMGDRVVVMNSGKVEQISAPFELYTRPKSPFVARFIGRNKIIEGQLAQTGNGRAVVQTRFGALSGVPSFDPATSAADAKALLVAPSEYVDILPAGAAADTALTDMVSGQVSAIDAVGHFAYVTVHLDDDLSIRIETHREKIAERGIETGGQVDLRWQPERATVVLEAA</sequence>
<dbReference type="PANTHER" id="PTHR42781">
    <property type="entry name" value="SPERMIDINE/PUTRESCINE IMPORT ATP-BINDING PROTEIN POTA"/>
    <property type="match status" value="1"/>
</dbReference>
<dbReference type="PROSITE" id="PS00211">
    <property type="entry name" value="ABC_TRANSPORTER_1"/>
    <property type="match status" value="1"/>
</dbReference>
<dbReference type="GO" id="GO:0043190">
    <property type="term" value="C:ATP-binding cassette (ABC) transporter complex"/>
    <property type="evidence" value="ECO:0007669"/>
    <property type="project" value="UniProtKB-ARBA"/>
</dbReference>
<dbReference type="PANTHER" id="PTHR42781:SF4">
    <property type="entry name" value="SPERMIDINE_PUTRESCINE IMPORT ATP-BINDING PROTEIN POTA"/>
    <property type="match status" value="1"/>
</dbReference>